<dbReference type="GO" id="GO:0016987">
    <property type="term" value="F:sigma factor activity"/>
    <property type="evidence" value="ECO:0007669"/>
    <property type="project" value="UniProtKB-KW"/>
</dbReference>
<keyword evidence="5" id="KW-0804">Transcription</keyword>
<dbReference type="Proteomes" id="UP000002791">
    <property type="component" value="Chromosome"/>
</dbReference>
<dbReference type="Pfam" id="PF13490">
    <property type="entry name" value="zf-HC2"/>
    <property type="match status" value="1"/>
</dbReference>
<dbReference type="NCBIfam" id="TIGR02937">
    <property type="entry name" value="sigma70-ECF"/>
    <property type="match status" value="1"/>
</dbReference>
<feature type="region of interest" description="Disordered" evidence="6">
    <location>
        <begin position="659"/>
        <end position="731"/>
    </location>
</feature>
<keyword evidence="2" id="KW-0805">Transcription regulation</keyword>
<keyword evidence="4" id="KW-0238">DNA-binding</keyword>
<evidence type="ECO:0000256" key="6">
    <source>
        <dbReference type="SAM" id="MobiDB-lite"/>
    </source>
</evidence>
<name>H5XIM7_9PSEU</name>
<evidence type="ECO:0000256" key="1">
    <source>
        <dbReference type="ARBA" id="ARBA00010641"/>
    </source>
</evidence>
<dbReference type="Gene3D" id="1.10.10.1320">
    <property type="entry name" value="Anti-sigma factor, zinc-finger domain"/>
    <property type="match status" value="1"/>
</dbReference>
<gene>
    <name evidence="10" type="ORF">SaccyDRAFT_0705</name>
</gene>
<proteinExistence type="inferred from homology"/>
<dbReference type="AlphaFoldDB" id="H5XIM7"/>
<dbReference type="Gene3D" id="1.10.10.10">
    <property type="entry name" value="Winged helix-like DNA-binding domain superfamily/Winged helix DNA-binding domain"/>
    <property type="match status" value="1"/>
</dbReference>
<dbReference type="GO" id="GO:0003677">
    <property type="term" value="F:DNA binding"/>
    <property type="evidence" value="ECO:0007669"/>
    <property type="project" value="UniProtKB-KW"/>
</dbReference>
<keyword evidence="11" id="KW-1185">Reference proteome</keyword>
<dbReference type="InterPro" id="IPR027383">
    <property type="entry name" value="Znf_put"/>
</dbReference>
<evidence type="ECO:0000256" key="4">
    <source>
        <dbReference type="ARBA" id="ARBA00023125"/>
    </source>
</evidence>
<dbReference type="InterPro" id="IPR013324">
    <property type="entry name" value="RNA_pol_sigma_r3/r4-like"/>
</dbReference>
<evidence type="ECO:0000259" key="7">
    <source>
        <dbReference type="Pfam" id="PF04542"/>
    </source>
</evidence>
<protein>
    <submittedName>
        <fullName evidence="10">RNA polymerase sigma factor, sigma-70 family</fullName>
    </submittedName>
</protein>
<dbReference type="GO" id="GO:0006352">
    <property type="term" value="P:DNA-templated transcription initiation"/>
    <property type="evidence" value="ECO:0007669"/>
    <property type="project" value="InterPro"/>
</dbReference>
<dbReference type="InterPro" id="IPR036388">
    <property type="entry name" value="WH-like_DNA-bd_sf"/>
</dbReference>
<dbReference type="Pfam" id="PF08281">
    <property type="entry name" value="Sigma70_r4_2"/>
    <property type="match status" value="1"/>
</dbReference>
<evidence type="ECO:0000313" key="11">
    <source>
        <dbReference type="Proteomes" id="UP000002791"/>
    </source>
</evidence>
<reference evidence="10 11" key="1">
    <citation type="submission" date="2011-11" db="EMBL/GenBank/DDBJ databases">
        <title>The Noncontiguous Finished sequence of Saccharomonospora cyanea NA-134.</title>
        <authorList>
            <consortium name="US DOE Joint Genome Institute"/>
            <person name="Lucas S."/>
            <person name="Han J."/>
            <person name="Lapidus A."/>
            <person name="Cheng J.-F."/>
            <person name="Goodwin L."/>
            <person name="Pitluck S."/>
            <person name="Peters L."/>
            <person name="Ovchinnikova G."/>
            <person name="Lu M."/>
            <person name="Detter J.C."/>
            <person name="Han C."/>
            <person name="Tapia R."/>
            <person name="Land M."/>
            <person name="Hauser L."/>
            <person name="Kyrpides N."/>
            <person name="Ivanova N."/>
            <person name="Pagani I."/>
            <person name="Brambilla E.-M."/>
            <person name="Klenk H.-P."/>
            <person name="Woyke T."/>
        </authorList>
    </citation>
    <scope>NUCLEOTIDE SEQUENCE [LARGE SCALE GENOMIC DNA]</scope>
    <source>
        <strain evidence="10 11">NA-134</strain>
    </source>
</reference>
<sequence length="731" mass="76104">MTTDSAGPHDRSDADLIASVRAGRIEEYGALYERHVGAAVRLARQLCPATADADDVVSESFAKVLDALRDGKGPDHAFRAYLLTTVRHTAYSRARAAGRVRPTGDIGSVGRGTVSEFTDPAVEELERSLVARAFQRLPERWQTVLWHTVIEQQPVSEVAPLLGMSPNAVAALAYRARAGLRQEYLQAHLAETSSPRCRATAGKLGAWTRDGLSLRERAQVEQHLDHCARCRALADELADVNASLRGVVAFLVLGGATLGYLAGGRAAPAAAATGTTSTVGASTVETGPRQFLGVAVSGVALATAVAVALAAGGVNSTPVAHRSQAEQPRQPSVSAPVTPSPTTEGPPSQPSLPPLPAPEPRPDSYQPSLPPLPPPPLPPPTPANPATPVEPRPVPPTTEPPAEPEPDPAPGDDAGVAPPPQTVPRPQVSASAPHDGLTVDAGGEATDLDVTVRNDGDVAAEHAAVELTLPAGVSAVAQADDEAGDAEARARAASPVPCPAGEDTVVCTVPGELGPDEAEVLRFRVAASPEAGSGTASGRVTATGASPAHFTVPITVRQDVVDLDVSSVGRFVRVEMRSDGVRAAEASVSLDAPGRVLHTHRLKCDRERRTPHCVSPSPLDPGDTAYLWARIPFTTGTDTVTVTATIGDDTASDTVELVSLPPEPEHERPATGTDEADPAEPAPTTAGPTTAPVSTTLSVPDEEHARSPIGSLLRERRRRRLGRRVRPRRSA</sequence>
<feature type="compositionally biased region" description="Pro residues" evidence="6">
    <location>
        <begin position="368"/>
        <end position="409"/>
    </location>
</feature>
<dbReference type="PANTHER" id="PTHR43133">
    <property type="entry name" value="RNA POLYMERASE ECF-TYPE SIGMA FACTO"/>
    <property type="match status" value="1"/>
</dbReference>
<dbReference type="InterPro" id="IPR013249">
    <property type="entry name" value="RNA_pol_sigma70_r4_t2"/>
</dbReference>
<evidence type="ECO:0000256" key="3">
    <source>
        <dbReference type="ARBA" id="ARBA00023082"/>
    </source>
</evidence>
<dbReference type="InterPro" id="IPR007627">
    <property type="entry name" value="RNA_pol_sigma70_r2"/>
</dbReference>
<dbReference type="RefSeq" id="WP_005453634.1">
    <property type="nucleotide sequence ID" value="NZ_CM001440.1"/>
</dbReference>
<dbReference type="STRING" id="882082.SaccyDRAFT_0705"/>
<evidence type="ECO:0000313" key="10">
    <source>
        <dbReference type="EMBL" id="EHR59629.1"/>
    </source>
</evidence>
<dbReference type="EMBL" id="CM001440">
    <property type="protein sequence ID" value="EHR59629.1"/>
    <property type="molecule type" value="Genomic_DNA"/>
</dbReference>
<feature type="domain" description="RNA polymerase sigma factor 70 region 4 type 2" evidence="8">
    <location>
        <begin position="130"/>
        <end position="178"/>
    </location>
</feature>
<dbReference type="HOGENOM" id="CLU_021839_1_0_11"/>
<evidence type="ECO:0000259" key="9">
    <source>
        <dbReference type="Pfam" id="PF13490"/>
    </source>
</evidence>
<feature type="compositionally biased region" description="Low complexity" evidence="6">
    <location>
        <begin position="682"/>
        <end position="692"/>
    </location>
</feature>
<feature type="region of interest" description="Disordered" evidence="6">
    <location>
        <begin position="319"/>
        <end position="442"/>
    </location>
</feature>
<dbReference type="SUPFAM" id="SSF88946">
    <property type="entry name" value="Sigma2 domain of RNA polymerase sigma factors"/>
    <property type="match status" value="1"/>
</dbReference>
<dbReference type="OrthoDB" id="4990598at2"/>
<comment type="similarity">
    <text evidence="1">Belongs to the sigma-70 factor family. ECF subfamily.</text>
</comment>
<feature type="compositionally biased region" description="Basic residues" evidence="6">
    <location>
        <begin position="715"/>
        <end position="731"/>
    </location>
</feature>
<dbReference type="InterPro" id="IPR039425">
    <property type="entry name" value="RNA_pol_sigma-70-like"/>
</dbReference>
<dbReference type="InterPro" id="IPR013325">
    <property type="entry name" value="RNA_pol_sigma_r2"/>
</dbReference>
<dbReference type="Gene3D" id="1.10.1740.10">
    <property type="match status" value="1"/>
</dbReference>
<accession>H5XIM7</accession>
<feature type="compositionally biased region" description="Low complexity" evidence="6">
    <location>
        <begin position="331"/>
        <end position="343"/>
    </location>
</feature>
<keyword evidence="3" id="KW-0731">Sigma factor</keyword>
<dbReference type="Pfam" id="PF04542">
    <property type="entry name" value="Sigma70_r2"/>
    <property type="match status" value="1"/>
</dbReference>
<evidence type="ECO:0000259" key="8">
    <source>
        <dbReference type="Pfam" id="PF08281"/>
    </source>
</evidence>
<feature type="compositionally biased region" description="Pro residues" evidence="6">
    <location>
        <begin position="347"/>
        <end position="359"/>
    </location>
</feature>
<evidence type="ECO:0000256" key="5">
    <source>
        <dbReference type="ARBA" id="ARBA00023163"/>
    </source>
</evidence>
<dbReference type="InterPro" id="IPR041916">
    <property type="entry name" value="Anti_sigma_zinc_sf"/>
</dbReference>
<feature type="domain" description="RNA polymerase sigma-70 region 2" evidence="7">
    <location>
        <begin position="31"/>
        <end position="99"/>
    </location>
</feature>
<dbReference type="SUPFAM" id="SSF88659">
    <property type="entry name" value="Sigma3 and sigma4 domains of RNA polymerase sigma factors"/>
    <property type="match status" value="1"/>
</dbReference>
<feature type="domain" description="Putative zinc-finger" evidence="9">
    <location>
        <begin position="197"/>
        <end position="231"/>
    </location>
</feature>
<dbReference type="InterPro" id="IPR014284">
    <property type="entry name" value="RNA_pol_sigma-70_dom"/>
</dbReference>
<evidence type="ECO:0000256" key="2">
    <source>
        <dbReference type="ARBA" id="ARBA00023015"/>
    </source>
</evidence>
<dbReference type="eggNOG" id="COG1595">
    <property type="taxonomic scope" value="Bacteria"/>
</dbReference>
<dbReference type="PANTHER" id="PTHR43133:SF8">
    <property type="entry name" value="RNA POLYMERASE SIGMA FACTOR HI_1459-RELATED"/>
    <property type="match status" value="1"/>
</dbReference>
<organism evidence="10 11">
    <name type="scientific">Saccharomonospora cyanea NA-134</name>
    <dbReference type="NCBI Taxonomy" id="882082"/>
    <lineage>
        <taxon>Bacteria</taxon>
        <taxon>Bacillati</taxon>
        <taxon>Actinomycetota</taxon>
        <taxon>Actinomycetes</taxon>
        <taxon>Pseudonocardiales</taxon>
        <taxon>Pseudonocardiaceae</taxon>
        <taxon>Saccharomonospora</taxon>
    </lineage>
</organism>